<keyword evidence="4" id="KW-1185">Reference proteome</keyword>
<dbReference type="RefSeq" id="WP_133206138.1">
    <property type="nucleotide sequence ID" value="NZ_SMRU01000029.1"/>
</dbReference>
<organism evidence="3 4">
    <name type="scientific">Arthrobacter terricola</name>
    <dbReference type="NCBI Taxonomy" id="2547396"/>
    <lineage>
        <taxon>Bacteria</taxon>
        <taxon>Bacillati</taxon>
        <taxon>Actinomycetota</taxon>
        <taxon>Actinomycetes</taxon>
        <taxon>Micrococcales</taxon>
        <taxon>Micrococcaceae</taxon>
        <taxon>Arthrobacter</taxon>
    </lineage>
</organism>
<gene>
    <name evidence="3" type="ORF">E1809_20700</name>
</gene>
<comment type="caution">
    <text evidence="3">The sequence shown here is derived from an EMBL/GenBank/DDBJ whole genome shotgun (WGS) entry which is preliminary data.</text>
</comment>
<name>A0A4R5K988_9MICC</name>
<feature type="compositionally biased region" description="Polar residues" evidence="1">
    <location>
        <begin position="1"/>
        <end position="11"/>
    </location>
</feature>
<feature type="transmembrane region" description="Helical" evidence="2">
    <location>
        <begin position="122"/>
        <end position="141"/>
    </location>
</feature>
<dbReference type="EMBL" id="SMRU01000029">
    <property type="protein sequence ID" value="TDF91549.1"/>
    <property type="molecule type" value="Genomic_DNA"/>
</dbReference>
<evidence type="ECO:0000256" key="1">
    <source>
        <dbReference type="SAM" id="MobiDB-lite"/>
    </source>
</evidence>
<keyword evidence="2" id="KW-1133">Transmembrane helix</keyword>
<reference evidence="3 4" key="1">
    <citation type="submission" date="2019-03" db="EMBL/GenBank/DDBJ databases">
        <title>Whole genome sequence of Arthrobacter sp JH1-1.</title>
        <authorList>
            <person name="Trinh H.N."/>
        </authorList>
    </citation>
    <scope>NUCLEOTIDE SEQUENCE [LARGE SCALE GENOMIC DNA]</scope>
    <source>
        <strain evidence="3 4">JH1-1</strain>
    </source>
</reference>
<keyword evidence="2" id="KW-0472">Membrane</keyword>
<feature type="region of interest" description="Disordered" evidence="1">
    <location>
        <begin position="1"/>
        <end position="32"/>
    </location>
</feature>
<protein>
    <submittedName>
        <fullName evidence="3">Uncharacterized protein</fullName>
    </submittedName>
</protein>
<evidence type="ECO:0000256" key="2">
    <source>
        <dbReference type="SAM" id="Phobius"/>
    </source>
</evidence>
<feature type="transmembrane region" description="Helical" evidence="2">
    <location>
        <begin position="90"/>
        <end position="110"/>
    </location>
</feature>
<proteinExistence type="predicted"/>
<evidence type="ECO:0000313" key="4">
    <source>
        <dbReference type="Proteomes" id="UP000295511"/>
    </source>
</evidence>
<evidence type="ECO:0000313" key="3">
    <source>
        <dbReference type="EMBL" id="TDF91549.1"/>
    </source>
</evidence>
<dbReference type="Proteomes" id="UP000295511">
    <property type="component" value="Unassembled WGS sequence"/>
</dbReference>
<keyword evidence="2" id="KW-0812">Transmembrane</keyword>
<sequence>MDQGTRPQTDEANAPELLHVRPQRTVEEPVLSPRNASKSRHWRFWTGLNQLLTGGATELFTFANVMAINGQVQDDSVSGMPPAAGSIAEIITMIVAFTVVSLAGMIIGIWNLDTLKSTARSSLIAAIVVSVASIGLDMVFLSGPRPTP</sequence>
<accession>A0A4R5K988</accession>
<dbReference type="AlphaFoldDB" id="A0A4R5K988"/>